<protein>
    <recommendedName>
        <fullName evidence="3">PD-(D/E)XK nuclease superfamily protein</fullName>
    </recommendedName>
</protein>
<dbReference type="Gene3D" id="3.90.320.10">
    <property type="match status" value="1"/>
</dbReference>
<dbReference type="RefSeq" id="WP_132806381.1">
    <property type="nucleotide sequence ID" value="NZ_SMAK01000005.1"/>
</dbReference>
<accession>A0A4R3MFX1</accession>
<evidence type="ECO:0008006" key="3">
    <source>
        <dbReference type="Google" id="ProtNLM"/>
    </source>
</evidence>
<comment type="caution">
    <text evidence="1">The sequence shown here is derived from an EMBL/GenBank/DDBJ whole genome shotgun (WGS) entry which is preliminary data.</text>
</comment>
<dbReference type="EMBL" id="SMAK01000005">
    <property type="protein sequence ID" value="TCT10515.1"/>
    <property type="molecule type" value="Genomic_DNA"/>
</dbReference>
<dbReference type="InterPro" id="IPR011604">
    <property type="entry name" value="PDDEXK-like_dom_sf"/>
</dbReference>
<evidence type="ECO:0000313" key="2">
    <source>
        <dbReference type="Proteomes" id="UP000295678"/>
    </source>
</evidence>
<organism evidence="1 2">
    <name type="scientific">Tepidamorphus gemmatus</name>
    <dbReference type="NCBI Taxonomy" id="747076"/>
    <lineage>
        <taxon>Bacteria</taxon>
        <taxon>Pseudomonadati</taxon>
        <taxon>Pseudomonadota</taxon>
        <taxon>Alphaproteobacteria</taxon>
        <taxon>Hyphomicrobiales</taxon>
        <taxon>Tepidamorphaceae</taxon>
        <taxon>Tepidamorphus</taxon>
    </lineage>
</organism>
<keyword evidence="2" id="KW-1185">Reference proteome</keyword>
<dbReference type="AlphaFoldDB" id="A0A4R3MFX1"/>
<name>A0A4R3MFX1_9HYPH</name>
<dbReference type="Proteomes" id="UP000295678">
    <property type="component" value="Unassembled WGS sequence"/>
</dbReference>
<reference evidence="1 2" key="1">
    <citation type="submission" date="2019-03" db="EMBL/GenBank/DDBJ databases">
        <title>Genomic Encyclopedia of Type Strains, Phase IV (KMG-IV): sequencing the most valuable type-strain genomes for metagenomic binning, comparative biology and taxonomic classification.</title>
        <authorList>
            <person name="Goeker M."/>
        </authorList>
    </citation>
    <scope>NUCLEOTIDE SEQUENCE [LARGE SCALE GENOMIC DNA]</scope>
    <source>
        <strain evidence="1 2">DSM 19345</strain>
    </source>
</reference>
<proteinExistence type="predicted"/>
<evidence type="ECO:0000313" key="1">
    <source>
        <dbReference type="EMBL" id="TCT10515.1"/>
    </source>
</evidence>
<gene>
    <name evidence="1" type="ORF">EDC22_10512</name>
</gene>
<sequence length="256" mass="28055">MLLDLNHGSDFIYGRPTQGEGPAARINALIDAALTAEREHTPPRDYLGASRIGEPCARRLVYEITHAPPDEGCEVDAAALRIFEAGHLFERLSARWLRAAGFDLRTERRDGSQFSFSAAGGRLRGHIDGVIVDGPAIGIAWPALWEHKALNAKSWNDLVKRGLAASKPIYFAQVQLYMAYLEVETTFFTALNKDTQALHHEVVALDPAQAQALSDKAVAILRAAESGELLPRIAAASDFYLCRACPYARRCWEAGA</sequence>
<dbReference type="OrthoDB" id="1982at2"/>